<dbReference type="SMART" id="SM00822">
    <property type="entry name" value="PKS_KR"/>
    <property type="match status" value="1"/>
</dbReference>
<feature type="domain" description="Ketoreductase" evidence="4">
    <location>
        <begin position="6"/>
        <end position="190"/>
    </location>
</feature>
<dbReference type="CDD" id="cd05233">
    <property type="entry name" value="SDR_c"/>
    <property type="match status" value="1"/>
</dbReference>
<dbReference type="PRINTS" id="PR00081">
    <property type="entry name" value="GDHRDH"/>
</dbReference>
<evidence type="ECO:0000256" key="3">
    <source>
        <dbReference type="RuleBase" id="RU000363"/>
    </source>
</evidence>
<dbReference type="PANTHER" id="PTHR44196">
    <property type="entry name" value="DEHYDROGENASE/REDUCTASE SDR FAMILY MEMBER 7B"/>
    <property type="match status" value="1"/>
</dbReference>
<dbReference type="SUPFAM" id="SSF51735">
    <property type="entry name" value="NAD(P)-binding Rossmann-fold domains"/>
    <property type="match status" value="1"/>
</dbReference>
<protein>
    <submittedName>
        <fullName evidence="5">SDR family oxidoreductase</fullName>
    </submittedName>
</protein>
<dbReference type="Pfam" id="PF00106">
    <property type="entry name" value="adh_short"/>
    <property type="match status" value="1"/>
</dbReference>
<reference evidence="5" key="1">
    <citation type="submission" date="2020-12" db="EMBL/GenBank/DDBJ databases">
        <title>Devosia sp. MSA67 isolated from Mo River.</title>
        <authorList>
            <person name="Ma F."/>
            <person name="Zi Z."/>
        </authorList>
    </citation>
    <scope>NUCLEOTIDE SEQUENCE</scope>
    <source>
        <strain evidence="5">MSA67</strain>
    </source>
</reference>
<dbReference type="Proteomes" id="UP000602124">
    <property type="component" value="Unassembled WGS sequence"/>
</dbReference>
<evidence type="ECO:0000313" key="5">
    <source>
        <dbReference type="EMBL" id="MBJ3785997.1"/>
    </source>
</evidence>
<evidence type="ECO:0000256" key="2">
    <source>
        <dbReference type="ARBA" id="ARBA00023002"/>
    </source>
</evidence>
<dbReference type="InterPro" id="IPR057326">
    <property type="entry name" value="KR_dom"/>
</dbReference>
<comment type="similarity">
    <text evidence="1 3">Belongs to the short-chain dehydrogenases/reductases (SDR) family.</text>
</comment>
<name>A0A934J1A0_9HYPH</name>
<evidence type="ECO:0000313" key="6">
    <source>
        <dbReference type="Proteomes" id="UP000602124"/>
    </source>
</evidence>
<sequence>MKLDEKTVVVTGGGSGIGRELVLALLAKGARVAAVDLRQEGLNETAALARAGDRLSLHIADISDRDAVLALPAAIAARHGAVDGLINNAGIIQPFVHFSELDFAAIDRMVAINLMGTINMTKAFLPALKARPEAHLANVASMGGFMPFPGQSMYGAAKAGVKLLTEALYAELAETKVGVSVVMPGAIRTQIMANSGIGDRAMAESPEAASRTLPAPEAARIILAGIEANRLHILVGKDANMLFKLWRLMPEKSIRFIQKQMARR</sequence>
<evidence type="ECO:0000259" key="4">
    <source>
        <dbReference type="SMART" id="SM00822"/>
    </source>
</evidence>
<proteinExistence type="inferred from homology"/>
<dbReference type="Gene3D" id="3.40.50.720">
    <property type="entry name" value="NAD(P)-binding Rossmann-like Domain"/>
    <property type="match status" value="1"/>
</dbReference>
<organism evidence="5 6">
    <name type="scientific">Devosia sediminis</name>
    <dbReference type="NCBI Taxonomy" id="2798801"/>
    <lineage>
        <taxon>Bacteria</taxon>
        <taxon>Pseudomonadati</taxon>
        <taxon>Pseudomonadota</taxon>
        <taxon>Alphaproteobacteria</taxon>
        <taxon>Hyphomicrobiales</taxon>
        <taxon>Devosiaceae</taxon>
        <taxon>Devosia</taxon>
    </lineage>
</organism>
<dbReference type="PANTHER" id="PTHR44196:SF1">
    <property type="entry name" value="DEHYDROGENASE_REDUCTASE SDR FAMILY MEMBER 7B"/>
    <property type="match status" value="1"/>
</dbReference>
<comment type="caution">
    <text evidence="5">The sequence shown here is derived from an EMBL/GenBank/DDBJ whole genome shotgun (WGS) entry which is preliminary data.</text>
</comment>
<dbReference type="PRINTS" id="PR00080">
    <property type="entry name" value="SDRFAMILY"/>
</dbReference>
<dbReference type="InterPro" id="IPR036291">
    <property type="entry name" value="NAD(P)-bd_dom_sf"/>
</dbReference>
<dbReference type="EMBL" id="JAEKMH010000003">
    <property type="protein sequence ID" value="MBJ3785997.1"/>
    <property type="molecule type" value="Genomic_DNA"/>
</dbReference>
<dbReference type="AlphaFoldDB" id="A0A934J1A0"/>
<dbReference type="GO" id="GO:0016020">
    <property type="term" value="C:membrane"/>
    <property type="evidence" value="ECO:0007669"/>
    <property type="project" value="TreeGrafter"/>
</dbReference>
<dbReference type="RefSeq" id="WP_198877210.1">
    <property type="nucleotide sequence ID" value="NZ_JAEKMH010000003.1"/>
</dbReference>
<dbReference type="InterPro" id="IPR002347">
    <property type="entry name" value="SDR_fam"/>
</dbReference>
<gene>
    <name evidence="5" type="ORF">JEQ47_14815</name>
</gene>
<keyword evidence="2" id="KW-0560">Oxidoreductase</keyword>
<keyword evidence="6" id="KW-1185">Reference proteome</keyword>
<dbReference type="GO" id="GO:0016491">
    <property type="term" value="F:oxidoreductase activity"/>
    <property type="evidence" value="ECO:0007669"/>
    <property type="project" value="UniProtKB-KW"/>
</dbReference>
<evidence type="ECO:0000256" key="1">
    <source>
        <dbReference type="ARBA" id="ARBA00006484"/>
    </source>
</evidence>
<accession>A0A934J1A0</accession>